<dbReference type="PANTHER" id="PTHR19321">
    <property type="entry name" value="PROTEIN REGULATOR OF CYTOKINESIS 1 PRC1-RELATED"/>
    <property type="match status" value="1"/>
</dbReference>
<feature type="compositionally biased region" description="Low complexity" evidence="2">
    <location>
        <begin position="485"/>
        <end position="500"/>
    </location>
</feature>
<dbReference type="InterPro" id="IPR007145">
    <property type="entry name" value="MAP65_Ase1_PRC1"/>
</dbReference>
<keyword evidence="1" id="KW-0175">Coiled coil</keyword>
<name>A0A0L0CEV8_LUCCU</name>
<feature type="region of interest" description="Disordered" evidence="2">
    <location>
        <begin position="448"/>
        <end position="510"/>
    </location>
</feature>
<comment type="caution">
    <text evidence="3">The sequence shown here is derived from an EMBL/GenBank/DDBJ whole genome shotgun (WGS) entry which is preliminary data.</text>
</comment>
<dbReference type="EMBL" id="JRES01000586">
    <property type="protein sequence ID" value="KNC30019.1"/>
    <property type="molecule type" value="Genomic_DNA"/>
</dbReference>
<feature type="compositionally biased region" description="Polar residues" evidence="2">
    <location>
        <begin position="680"/>
        <end position="712"/>
    </location>
</feature>
<organism evidence="3 4">
    <name type="scientific">Lucilia cuprina</name>
    <name type="common">Green bottle fly</name>
    <name type="synonym">Australian sheep blowfly</name>
    <dbReference type="NCBI Taxonomy" id="7375"/>
    <lineage>
        <taxon>Eukaryota</taxon>
        <taxon>Metazoa</taxon>
        <taxon>Ecdysozoa</taxon>
        <taxon>Arthropoda</taxon>
        <taxon>Hexapoda</taxon>
        <taxon>Insecta</taxon>
        <taxon>Pterygota</taxon>
        <taxon>Neoptera</taxon>
        <taxon>Endopterygota</taxon>
        <taxon>Diptera</taxon>
        <taxon>Brachycera</taxon>
        <taxon>Muscomorpha</taxon>
        <taxon>Oestroidea</taxon>
        <taxon>Calliphoridae</taxon>
        <taxon>Luciliinae</taxon>
        <taxon>Lucilia</taxon>
    </lineage>
</organism>
<accession>A0A0L0CEV8</accession>
<proteinExistence type="predicted"/>
<dbReference type="GO" id="GO:0051256">
    <property type="term" value="P:mitotic spindle midzone assembly"/>
    <property type="evidence" value="ECO:0007669"/>
    <property type="project" value="TreeGrafter"/>
</dbReference>
<feature type="coiled-coil region" evidence="1">
    <location>
        <begin position="54"/>
        <end position="122"/>
    </location>
</feature>
<feature type="compositionally biased region" description="Polar residues" evidence="2">
    <location>
        <begin position="528"/>
        <end position="540"/>
    </location>
</feature>
<keyword evidence="4" id="KW-1185">Reference proteome</keyword>
<evidence type="ECO:0000256" key="1">
    <source>
        <dbReference type="SAM" id="Coils"/>
    </source>
</evidence>
<sequence>MSLYDDEKQAMQLLTQKYVDKLTGIWEQIFHPDTCRENLRKLVDHATYFYGELVEESLSRKTFIENEINDLKKEAENLKRLLKTDVQLPSYEGNEVPLLIVQSELDKSLEDLREQLRLRKEQICELLLEQEALCEEIGEPPRALLADPLPTAEEIENFRKHLESLREEKVERMNKVSSMRREIKNFLQILDLKVSTEHEDRLLNHRQIKMNKETFEGLKRMHDLYGGQVKELRDTIQGMRNKLDTLWDRLKTSPNTRHKFNRYNDYNQHTYDVFYSELQRCETLKSQNIKLFVQQIRDEITKWWEKTLKSEVQKNRFSNFTSTCYTDDLLVLHEMELEDLKLYYETNKQIFELYADRNILWDRMNALEAKASEPGRYNNRGGQLLKEEKERKTIATKLPKIEQQICELVRQYEAREHAPFLVYGENIIDVMAAQWDQKRRDKELLQSARKNAGKPATNTASKTNSTMRTPLGMKNASSVSSLRKTPSTTSLASNTAAASSQKRKLNPTERQTPIAKRSLMQALNSPSIFLKPSTSKNNIQHSTNSSSVHSSSKSTKLNKSGTSFKSPMKKTKLIATTIRRRSGRLSGHNMKKRRSMNKTPSAAKTIPKIVVNNCPSDGYSTDYNADDTYDSFQKYIEPASRSSIIQNVSLSSDSSRTKRMQKIVDDENTRLAKLPRPRVTNRTPSKQHASFSNLTRTPTHNNHHSPASCATTGRKLTTKNLPIII</sequence>
<feature type="compositionally biased region" description="Low complexity" evidence="2">
    <location>
        <begin position="541"/>
        <end position="555"/>
    </location>
</feature>
<feature type="region of interest" description="Disordered" evidence="2">
    <location>
        <begin position="675"/>
        <end position="712"/>
    </location>
</feature>
<dbReference type="Pfam" id="PF03999">
    <property type="entry name" value="MAP65_ASE1"/>
    <property type="match status" value="1"/>
</dbReference>
<dbReference type="PANTHER" id="PTHR19321:SF41">
    <property type="entry name" value="FASCETTO-RELATED"/>
    <property type="match status" value="1"/>
</dbReference>
<dbReference type="GO" id="GO:1990023">
    <property type="term" value="C:mitotic spindle midzone"/>
    <property type="evidence" value="ECO:0007669"/>
    <property type="project" value="TreeGrafter"/>
</dbReference>
<dbReference type="GO" id="GO:0008017">
    <property type="term" value="F:microtubule binding"/>
    <property type="evidence" value="ECO:0007669"/>
    <property type="project" value="InterPro"/>
</dbReference>
<reference evidence="3 4" key="1">
    <citation type="journal article" date="2015" name="Nat. Commun.">
        <title>Lucilia cuprina genome unlocks parasitic fly biology to underpin future interventions.</title>
        <authorList>
            <person name="Anstead C.A."/>
            <person name="Korhonen P.K."/>
            <person name="Young N.D."/>
            <person name="Hall R.S."/>
            <person name="Jex A.R."/>
            <person name="Murali S.C."/>
            <person name="Hughes D.S."/>
            <person name="Lee S.F."/>
            <person name="Perry T."/>
            <person name="Stroehlein A.J."/>
            <person name="Ansell B.R."/>
            <person name="Breugelmans B."/>
            <person name="Hofmann A."/>
            <person name="Qu J."/>
            <person name="Dugan S."/>
            <person name="Lee S.L."/>
            <person name="Chao H."/>
            <person name="Dinh H."/>
            <person name="Han Y."/>
            <person name="Doddapaneni H.V."/>
            <person name="Worley K.C."/>
            <person name="Muzny D.M."/>
            <person name="Ioannidis P."/>
            <person name="Waterhouse R.M."/>
            <person name="Zdobnov E.M."/>
            <person name="James P.J."/>
            <person name="Bagnall N.H."/>
            <person name="Kotze A.C."/>
            <person name="Gibbs R.A."/>
            <person name="Richards S."/>
            <person name="Batterham P."/>
            <person name="Gasser R.B."/>
        </authorList>
    </citation>
    <scope>NUCLEOTIDE SEQUENCE [LARGE SCALE GENOMIC DNA]</scope>
    <source>
        <strain evidence="3 4">LS</strain>
        <tissue evidence="3">Full body</tissue>
    </source>
</reference>
<dbReference type="Proteomes" id="UP000037069">
    <property type="component" value="Unassembled WGS sequence"/>
</dbReference>
<dbReference type="OrthoDB" id="642895at2759"/>
<evidence type="ECO:0000313" key="3">
    <source>
        <dbReference type="EMBL" id="KNC30019.1"/>
    </source>
</evidence>
<dbReference type="AlphaFoldDB" id="A0A0L0CEV8"/>
<gene>
    <name evidence="3" type="ORF">FF38_03052</name>
</gene>
<feature type="region of interest" description="Disordered" evidence="2">
    <location>
        <begin position="528"/>
        <end position="567"/>
    </location>
</feature>
<feature type="compositionally biased region" description="Polar residues" evidence="2">
    <location>
        <begin position="475"/>
        <end position="484"/>
    </location>
</feature>
<evidence type="ECO:0000256" key="2">
    <source>
        <dbReference type="SAM" id="MobiDB-lite"/>
    </source>
</evidence>
<protein>
    <recommendedName>
        <fullName evidence="5">Protein regulator of cytokinesis 1</fullName>
    </recommendedName>
</protein>
<feature type="coiled-coil region" evidence="1">
    <location>
        <begin position="155"/>
        <end position="182"/>
    </location>
</feature>
<dbReference type="STRING" id="7375.A0A0L0CEV8"/>
<dbReference type="Gene3D" id="1.20.58.1520">
    <property type="match status" value="1"/>
</dbReference>
<feature type="compositionally biased region" description="Polar residues" evidence="2">
    <location>
        <begin position="456"/>
        <end position="468"/>
    </location>
</feature>
<dbReference type="GO" id="GO:0005737">
    <property type="term" value="C:cytoplasm"/>
    <property type="evidence" value="ECO:0007669"/>
    <property type="project" value="TreeGrafter"/>
</dbReference>
<dbReference type="OMA" id="NDWYNED"/>
<evidence type="ECO:0008006" key="5">
    <source>
        <dbReference type="Google" id="ProtNLM"/>
    </source>
</evidence>
<evidence type="ECO:0000313" key="4">
    <source>
        <dbReference type="Proteomes" id="UP000037069"/>
    </source>
</evidence>